<name>A0A3Q9QTN6_9BACI</name>
<gene>
    <name evidence="2" type="ORF">CHR53_01830</name>
</gene>
<sequence>MNINIQLSGGSLMDTKRIFNKKTAAFLITNGAELIDVRKGEVANKPNWQTFIFKDDEKLSKALRNYRN</sequence>
<evidence type="ECO:0000313" key="2">
    <source>
        <dbReference type="EMBL" id="AZU60105.1"/>
    </source>
</evidence>
<reference evidence="2 3" key="1">
    <citation type="submission" date="2017-07" db="EMBL/GenBank/DDBJ databases">
        <title>The complete genome sequence of Bacillus mesonae strain H20-5, an efficient strain improving plant abiotic stress resistance.</title>
        <authorList>
            <person name="Kim S.Y."/>
            <person name="Song H."/>
            <person name="Sang M.K."/>
            <person name="Weon H.-Y."/>
            <person name="Song J."/>
        </authorList>
    </citation>
    <scope>NUCLEOTIDE SEQUENCE [LARGE SCALE GENOMIC DNA]</scope>
    <source>
        <strain evidence="2 3">H20-5</strain>
    </source>
</reference>
<dbReference type="Pfam" id="PF18903">
    <property type="entry name" value="DUF5659"/>
    <property type="match status" value="1"/>
</dbReference>
<proteinExistence type="predicted"/>
<evidence type="ECO:0000313" key="3">
    <source>
        <dbReference type="Proteomes" id="UP000282892"/>
    </source>
</evidence>
<accession>A0A3Q9QTN6</accession>
<dbReference type="InterPro" id="IPR043718">
    <property type="entry name" value="DUF5659"/>
</dbReference>
<keyword evidence="3" id="KW-1185">Reference proteome</keyword>
<dbReference type="Proteomes" id="UP000282892">
    <property type="component" value="Chromosome"/>
</dbReference>
<dbReference type="EMBL" id="CP022572">
    <property type="protein sequence ID" value="AZU60105.1"/>
    <property type="molecule type" value="Genomic_DNA"/>
</dbReference>
<organism evidence="2 3">
    <name type="scientific">Neobacillus mesonae</name>
    <dbReference type="NCBI Taxonomy" id="1193713"/>
    <lineage>
        <taxon>Bacteria</taxon>
        <taxon>Bacillati</taxon>
        <taxon>Bacillota</taxon>
        <taxon>Bacilli</taxon>
        <taxon>Bacillales</taxon>
        <taxon>Bacillaceae</taxon>
        <taxon>Neobacillus</taxon>
    </lineage>
</organism>
<protein>
    <recommendedName>
        <fullName evidence="1">DUF5659 domain-containing protein</fullName>
    </recommendedName>
</protein>
<feature type="domain" description="DUF5659" evidence="1">
    <location>
        <begin position="15"/>
        <end position="68"/>
    </location>
</feature>
<dbReference type="KEGG" id="nmk:CHR53_01830"/>
<dbReference type="AlphaFoldDB" id="A0A3Q9QTN6"/>
<evidence type="ECO:0000259" key="1">
    <source>
        <dbReference type="Pfam" id="PF18903"/>
    </source>
</evidence>